<dbReference type="KEGG" id="clup:CLUP02_02683"/>
<evidence type="ECO:0000313" key="1">
    <source>
        <dbReference type="EMBL" id="UQC77216.1"/>
    </source>
</evidence>
<dbReference type="AlphaFoldDB" id="A0A9Q8SHV6"/>
<sequence>MVNFDSERQSDNETSRKVISRFARAWRQPPPIEQTPAPISLHSVQSHPVGEVRHEPILHLSRALQSLIGTPAAHLVHWPGLSIYFNHLESNFLVLFDPCFNILWLLLDYDIPATAVGAWNWCLAVIDAYDSFGDQDPNIETIYRRILQTAQGQLNRKTNAPTPSEDEKSYVFQAIFAVLCWTSGTLEPLIGGKAQHVPRTSLDQNSYDEDTVTPGTAAYPSLLAQSCTKIYSSNELRRPTSKMFYAYQSRADDIDAFNMNPDGFTDSPHTPRPIMEDMLYEPSLNFAALSIIGRVSIMWVDTISAHLYFDRASRQLSLYRFPSLCASKILSKQKASVLSSITTSVLPSQYGASSPREPDSVHRELLLSYRLLFGQSRKARKLIKSVLEHVSKQPYNKYHVQQDPENSRKEQKCDPLLGILCTAPLITGPTFLGFHLGRRKDPRFQGCIFPSSVVDINSELMESDTYSAQDDFPTFGPRLLALQRYNMRRQPSKVTDLWLGKTMSGSRYAYIKGASKTMFTWPELLFQVSVNPVEGSWL</sequence>
<name>A0A9Q8SHV6_9PEZI</name>
<reference evidence="1" key="1">
    <citation type="journal article" date="2021" name="Mol. Plant Microbe Interact.">
        <title>Complete Genome Sequence of the Plant-Pathogenic Fungus Colletotrichum lupini.</title>
        <authorList>
            <person name="Baroncelli R."/>
            <person name="Pensec F."/>
            <person name="Da Lio D."/>
            <person name="Boufleur T."/>
            <person name="Vicente I."/>
            <person name="Sarrocco S."/>
            <person name="Picot A."/>
            <person name="Baraldi E."/>
            <person name="Sukno S."/>
            <person name="Thon M."/>
            <person name="Le Floch G."/>
        </authorList>
    </citation>
    <scope>NUCLEOTIDE SEQUENCE</scope>
    <source>
        <strain evidence="1">IMI 504893</strain>
    </source>
</reference>
<dbReference type="Proteomes" id="UP000830671">
    <property type="component" value="Chromosome 2"/>
</dbReference>
<keyword evidence="2" id="KW-1185">Reference proteome</keyword>
<dbReference type="EMBL" id="CP019474">
    <property type="protein sequence ID" value="UQC77216.1"/>
    <property type="molecule type" value="Genomic_DNA"/>
</dbReference>
<proteinExistence type="predicted"/>
<protein>
    <submittedName>
        <fullName evidence="1">Uncharacterized protein</fullName>
    </submittedName>
</protein>
<organism evidence="1 2">
    <name type="scientific">Colletotrichum lupini</name>
    <dbReference type="NCBI Taxonomy" id="145971"/>
    <lineage>
        <taxon>Eukaryota</taxon>
        <taxon>Fungi</taxon>
        <taxon>Dikarya</taxon>
        <taxon>Ascomycota</taxon>
        <taxon>Pezizomycotina</taxon>
        <taxon>Sordariomycetes</taxon>
        <taxon>Hypocreomycetidae</taxon>
        <taxon>Glomerellales</taxon>
        <taxon>Glomerellaceae</taxon>
        <taxon>Colletotrichum</taxon>
        <taxon>Colletotrichum acutatum species complex</taxon>
    </lineage>
</organism>
<dbReference type="RefSeq" id="XP_049138856.1">
    <property type="nucleotide sequence ID" value="XM_049281713.1"/>
</dbReference>
<dbReference type="GeneID" id="73336723"/>
<gene>
    <name evidence="1" type="ORF">CLUP02_02683</name>
</gene>
<evidence type="ECO:0000313" key="2">
    <source>
        <dbReference type="Proteomes" id="UP000830671"/>
    </source>
</evidence>
<accession>A0A9Q8SHV6</accession>